<comment type="caution">
    <text evidence="2">The sequence shown here is derived from an EMBL/GenBank/DDBJ whole genome shotgun (WGS) entry which is preliminary data.</text>
</comment>
<accession>A0AAE0SH17</accession>
<sequence>MRLYLAILLVLGTTAVSFAKEGVPDVSCPILSCPSVPPECSEISTFIFRGKTCKRCPTWKTDCVARGQMPDPSKMAPCPTLGCPLIYIPPDCMDYNIDVHNGKSCRGCPKLKPGCITPRGNSSEMPQKIPPEQTDLLPICRLPCPRILIPAECQEYEILEYDGQRCKSCPKWKMTCTSTPIDTARSPISIFPTANFIPSAASFKPDIMPITRNEVRESTTVSNNAWQISTTTYGLNNTSTFSSEMITVKMPGFLPPCSKIVCSMIMIPEECRDYETRQYQGMLCRGCQVWKKNCSNSLKSDINSLIPCPNIVCPSIEILDECKDYEVGQHNDQRCKGCPKWKENCSKSQPKGIKILLPDPNFLPACRNITCPVITIPDECLDYEVKQNFGEPCKGCPTWKMSCKVPADIPSTISSFSEMPLCSNMACPLLLIKEECRDFEIRQHNGKQCRGCQIWKESCKQLQGIKNTGLMNTRNLEQCPNLVCTDNVISPQCREYMVIEFQGRPCRSCPTMKKNCTGELVWWSSRLSGTLDNLPDCPLLTCTLEFIPPSCRKYETRQYDGQPCRGCQEWKESCRSSPVNADGKLPHPMPSPTSALDLNPVQPLQDFQRRPGTNMMDCPAIQCPMMQSIPPECREPTTIRGRGGVSCPGCPRWRPGCQPLSGSGKQLDFIMTVTSRTETLTPTVRNLNDLPCPNLGCPLVEIPPQCKEERTFWFYGKQCKQCPTWNQRCRRGMSKNQSSSSDDIFDRLLSILLLRSLLN</sequence>
<reference evidence="2" key="3">
    <citation type="submission" date="2023-05" db="EMBL/GenBank/DDBJ databases">
        <authorList>
            <person name="Smith C.H."/>
        </authorList>
    </citation>
    <scope>NUCLEOTIDE SEQUENCE</scope>
    <source>
        <strain evidence="2">CHS0354</strain>
        <tissue evidence="2">Mantle</tissue>
    </source>
</reference>
<evidence type="ECO:0000313" key="2">
    <source>
        <dbReference type="EMBL" id="KAK3591860.1"/>
    </source>
</evidence>
<dbReference type="Proteomes" id="UP001195483">
    <property type="component" value="Unassembled WGS sequence"/>
</dbReference>
<reference evidence="2" key="2">
    <citation type="journal article" date="2021" name="Genome Biol. Evol.">
        <title>Developing a high-quality reference genome for a parasitic bivalve with doubly uniparental inheritance (Bivalvia: Unionida).</title>
        <authorList>
            <person name="Smith C.H."/>
        </authorList>
    </citation>
    <scope>NUCLEOTIDE SEQUENCE</scope>
    <source>
        <strain evidence="2">CHS0354</strain>
        <tissue evidence="2">Mantle</tissue>
    </source>
</reference>
<dbReference type="EMBL" id="JAEAOA010000364">
    <property type="protein sequence ID" value="KAK3591860.1"/>
    <property type="molecule type" value="Genomic_DNA"/>
</dbReference>
<keyword evidence="3" id="KW-1185">Reference proteome</keyword>
<feature type="signal peptide" evidence="1">
    <location>
        <begin position="1"/>
        <end position="19"/>
    </location>
</feature>
<proteinExistence type="predicted"/>
<organism evidence="2 3">
    <name type="scientific">Potamilus streckersoni</name>
    <dbReference type="NCBI Taxonomy" id="2493646"/>
    <lineage>
        <taxon>Eukaryota</taxon>
        <taxon>Metazoa</taxon>
        <taxon>Spiralia</taxon>
        <taxon>Lophotrochozoa</taxon>
        <taxon>Mollusca</taxon>
        <taxon>Bivalvia</taxon>
        <taxon>Autobranchia</taxon>
        <taxon>Heteroconchia</taxon>
        <taxon>Palaeoheterodonta</taxon>
        <taxon>Unionida</taxon>
        <taxon>Unionoidea</taxon>
        <taxon>Unionidae</taxon>
        <taxon>Ambleminae</taxon>
        <taxon>Lampsilini</taxon>
        <taxon>Potamilus</taxon>
    </lineage>
</organism>
<name>A0AAE0SH17_9BIVA</name>
<reference evidence="2" key="1">
    <citation type="journal article" date="2021" name="Genome Biol. Evol.">
        <title>A High-Quality Reference Genome for a Parasitic Bivalve with Doubly Uniparental Inheritance (Bivalvia: Unionida).</title>
        <authorList>
            <person name="Smith C.H."/>
        </authorList>
    </citation>
    <scope>NUCLEOTIDE SEQUENCE</scope>
    <source>
        <strain evidence="2">CHS0354</strain>
    </source>
</reference>
<feature type="chain" id="PRO_5041947494" evidence="1">
    <location>
        <begin position="20"/>
        <end position="759"/>
    </location>
</feature>
<keyword evidence="1" id="KW-0732">Signal</keyword>
<evidence type="ECO:0000313" key="3">
    <source>
        <dbReference type="Proteomes" id="UP001195483"/>
    </source>
</evidence>
<gene>
    <name evidence="2" type="ORF">CHS0354_005062</name>
</gene>
<protein>
    <submittedName>
        <fullName evidence="2">Uncharacterized protein</fullName>
    </submittedName>
</protein>
<dbReference type="AlphaFoldDB" id="A0AAE0SH17"/>
<evidence type="ECO:0000256" key="1">
    <source>
        <dbReference type="SAM" id="SignalP"/>
    </source>
</evidence>